<dbReference type="AlphaFoldDB" id="A0A0G0R5W6"/>
<dbReference type="Proteomes" id="UP000034531">
    <property type="component" value="Unassembled WGS sequence"/>
</dbReference>
<dbReference type="InterPro" id="IPR036568">
    <property type="entry name" value="GGCT-like_sf"/>
</dbReference>
<sequence length="100" mass="11363">MEQIFSYGTLQDQRVQRELFGCLIEGREDALAGYTTEPIEIEGKQFLRAIPSAYNNLSGKCLAVSKVELQKVDAYEGSNYIRVKQNLRSGISAWIYVRPE</sequence>
<evidence type="ECO:0000259" key="1">
    <source>
        <dbReference type="Pfam" id="PF06094"/>
    </source>
</evidence>
<name>A0A0G0R5W6_9BACT</name>
<accession>A0A0G0R5W6</accession>
<proteinExistence type="predicted"/>
<evidence type="ECO:0000313" key="3">
    <source>
        <dbReference type="Proteomes" id="UP000034531"/>
    </source>
</evidence>
<dbReference type="Pfam" id="PF06094">
    <property type="entry name" value="GGACT"/>
    <property type="match status" value="1"/>
</dbReference>
<organism evidence="2 3">
    <name type="scientific">Candidatus Curtissbacteria bacterium GW2011_GWA1_40_16</name>
    <dbReference type="NCBI Taxonomy" id="1618405"/>
    <lineage>
        <taxon>Bacteria</taxon>
        <taxon>Candidatus Curtissiibacteriota</taxon>
    </lineage>
</organism>
<dbReference type="CDD" id="cd06661">
    <property type="entry name" value="GGCT_like"/>
    <property type="match status" value="1"/>
</dbReference>
<reference evidence="2 3" key="1">
    <citation type="journal article" date="2015" name="Nature">
        <title>rRNA introns, odd ribosomes, and small enigmatic genomes across a large radiation of phyla.</title>
        <authorList>
            <person name="Brown C.T."/>
            <person name="Hug L.A."/>
            <person name="Thomas B.C."/>
            <person name="Sharon I."/>
            <person name="Castelle C.J."/>
            <person name="Singh A."/>
            <person name="Wilkins M.J."/>
            <person name="Williams K.H."/>
            <person name="Banfield J.F."/>
        </authorList>
    </citation>
    <scope>NUCLEOTIDE SEQUENCE [LARGE SCALE GENOMIC DNA]</scope>
</reference>
<feature type="domain" description="Gamma-glutamylcyclotransferase AIG2-like" evidence="1">
    <location>
        <begin position="4"/>
        <end position="98"/>
    </location>
</feature>
<evidence type="ECO:0000313" key="2">
    <source>
        <dbReference type="EMBL" id="KKR48129.1"/>
    </source>
</evidence>
<comment type="caution">
    <text evidence="2">The sequence shown here is derived from an EMBL/GenBank/DDBJ whole genome shotgun (WGS) entry which is preliminary data.</text>
</comment>
<gene>
    <name evidence="2" type="ORF">UT84_C0048G0004</name>
</gene>
<protein>
    <recommendedName>
        <fullName evidence="1">Gamma-glutamylcyclotransferase AIG2-like domain-containing protein</fullName>
    </recommendedName>
</protein>
<dbReference type="Gene3D" id="3.10.490.10">
    <property type="entry name" value="Gamma-glutamyl cyclotransferase-like"/>
    <property type="match status" value="1"/>
</dbReference>
<dbReference type="InterPro" id="IPR009288">
    <property type="entry name" value="AIG2-like_dom"/>
</dbReference>
<dbReference type="SUPFAM" id="SSF110857">
    <property type="entry name" value="Gamma-glutamyl cyclotransferase-like"/>
    <property type="match status" value="1"/>
</dbReference>
<dbReference type="EMBL" id="LBYI01000048">
    <property type="protein sequence ID" value="KKR48129.1"/>
    <property type="molecule type" value="Genomic_DNA"/>
</dbReference>
<dbReference type="InterPro" id="IPR013024">
    <property type="entry name" value="GGCT-like"/>
</dbReference>